<keyword evidence="1" id="KW-0472">Membrane</keyword>
<dbReference type="EMBL" id="CDOK01000032">
    <property type="protein sequence ID" value="CEN47007.1"/>
    <property type="molecule type" value="Genomic_DNA"/>
</dbReference>
<feature type="transmembrane region" description="Helical" evidence="1">
    <location>
        <begin position="97"/>
        <end position="122"/>
    </location>
</feature>
<accession>A0A0B7IAD2</accession>
<evidence type="ECO:0000256" key="1">
    <source>
        <dbReference type="SAM" id="Phobius"/>
    </source>
</evidence>
<dbReference type="Proteomes" id="UP000039370">
    <property type="component" value="Unassembled WGS sequence"/>
</dbReference>
<evidence type="ECO:0000313" key="2">
    <source>
        <dbReference type="EMBL" id="CEN47007.1"/>
    </source>
</evidence>
<keyword evidence="1" id="KW-0812">Transmembrane</keyword>
<evidence type="ECO:0000313" key="3">
    <source>
        <dbReference type="Proteomes" id="UP000039370"/>
    </source>
</evidence>
<proteinExistence type="predicted"/>
<gene>
    <name evidence="2" type="ORF">CCAN11_1270001</name>
</gene>
<dbReference type="AlphaFoldDB" id="A0A0B7IAD2"/>
<name>A0A0B7IAD2_9FLAO</name>
<protein>
    <submittedName>
        <fullName evidence="2">Uncharacterized protein</fullName>
    </submittedName>
</protein>
<reference evidence="3" key="1">
    <citation type="submission" date="2015-01" db="EMBL/GenBank/DDBJ databases">
        <authorList>
            <person name="MANFREDI Pablo"/>
        </authorList>
    </citation>
    <scope>NUCLEOTIDE SEQUENCE [LARGE SCALE GENOMIC DNA]</scope>
    <source>
        <strain evidence="3">Cc11</strain>
    </source>
</reference>
<organism evidence="2 3">
    <name type="scientific">Capnocytophaga canimorsus</name>
    <dbReference type="NCBI Taxonomy" id="28188"/>
    <lineage>
        <taxon>Bacteria</taxon>
        <taxon>Pseudomonadati</taxon>
        <taxon>Bacteroidota</taxon>
        <taxon>Flavobacteriia</taxon>
        <taxon>Flavobacteriales</taxon>
        <taxon>Flavobacteriaceae</taxon>
        <taxon>Capnocytophaga</taxon>
    </lineage>
</organism>
<keyword evidence="1" id="KW-1133">Transmembrane helix</keyword>
<sequence length="164" mass="19234">MLINGFLKLKINLSPVRASRETGINIANPKPLYTKVCPKKAPILLIQFCADTFRSPKVFHMLWSACQVKKYDTNATVKTTAKNNNNIPKTSRRCLDLFSLFSVFLGVGFCFLEAILLNLLVYRTKEQMYLFFTELPNWVRQTFFKVLPPYFRFFYVFYFKRISV</sequence>